<sequence length="184" mass="21498">MRGALNFVNIEHLNNRNWYLAQYNTAGKNRESLFSWLNEQNVVPWTPLITRKIRRADSRRCYRERIFAIFPGYFFILANFDIQPVSALRRHSAFIDFVKFGGEIKPVNKDIVDGLMKIYPDPVLNPGAREELNAASSIWLTKAQYQYLLRMENTLQPESRISLLLELVSNAEHHGFMERLVNIP</sequence>
<dbReference type="AlphaFoldDB" id="A0A075UEL5"/>
<dbReference type="InterPro" id="IPR006645">
    <property type="entry name" value="NGN-like_dom"/>
</dbReference>
<gene>
    <name evidence="5" type="primary">traB</name>
    <name evidence="5" type="ORF">RCS33_PI0096</name>
    <name evidence="6" type="ORF">RCS74_PI0105</name>
</gene>
<dbReference type="Pfam" id="PF02357">
    <property type="entry name" value="NusG"/>
    <property type="match status" value="1"/>
</dbReference>
<evidence type="ECO:0000313" key="7">
    <source>
        <dbReference type="Proteomes" id="UP000305596"/>
    </source>
</evidence>
<dbReference type="Proteomes" id="UP000307735">
    <property type="component" value="Plasmid RCS74_pI"/>
</dbReference>
<reference evidence="3" key="1">
    <citation type="journal article" date="2014" name="Genome Announc.">
        <title>Complete Genome Sequences of IncI1 Plasmids Carrying Extended-Spectrum beta-Lactamase Genes.</title>
        <authorList>
            <person name="Brouwer M.S."/>
            <person name="Bossers A."/>
            <person name="Harders F."/>
            <person name="van Essen-Zandbergen A."/>
            <person name="Mevius D.J."/>
            <person name="Smith H.E."/>
        </authorList>
    </citation>
    <scope>NUCLEOTIDE SEQUENCE</scope>
    <source>
        <strain evidence="4">ESBL-12</strain>
        <strain evidence="3">ESBL117</strain>
        <plasmid evidence="3">pESBL-117</plasmid>
        <plasmid evidence="4">pESBL-12</plasmid>
    </source>
</reference>
<geneLocation type="plasmid" evidence="8">
    <name>rcs74_pi</name>
</geneLocation>
<evidence type="ECO:0000313" key="8">
    <source>
        <dbReference type="Proteomes" id="UP000307735"/>
    </source>
</evidence>
<dbReference type="SUPFAM" id="SSF82679">
    <property type="entry name" value="N-utilization substance G protein NusG, N-terminal domain"/>
    <property type="match status" value="1"/>
</dbReference>
<accession>A0A075UEL5</accession>
<dbReference type="Gene3D" id="3.30.70.940">
    <property type="entry name" value="NusG, N-terminal domain"/>
    <property type="match status" value="1"/>
</dbReference>
<protein>
    <submittedName>
        <fullName evidence="5">IncI1 plasmid conjugative transfer NusG putative transcription antiterminator TraB</fullName>
    </submittedName>
    <submittedName>
        <fullName evidence="3">Transcription termination factor NusG</fullName>
    </submittedName>
</protein>
<keyword evidence="1" id="KW-0804">Transcription</keyword>
<proteinExistence type="predicted"/>
<organism evidence="3">
    <name type="scientific">Escherichia coli</name>
    <dbReference type="NCBI Taxonomy" id="562"/>
    <lineage>
        <taxon>Bacteria</taxon>
        <taxon>Pseudomonadati</taxon>
        <taxon>Pseudomonadota</taxon>
        <taxon>Gammaproteobacteria</taxon>
        <taxon>Enterobacterales</taxon>
        <taxon>Enterobacteriaceae</taxon>
        <taxon>Escherichia</taxon>
    </lineage>
</organism>
<dbReference type="Proteomes" id="UP000305596">
    <property type="component" value="Plasmid RCS33_pI"/>
</dbReference>
<name>A0A075UEL5_ECOLX</name>
<geneLocation type="plasmid" evidence="7">
    <name>rcs33_pi</name>
</geneLocation>
<geneLocation type="plasmid" evidence="6">
    <name>RCS74_pI</name>
</geneLocation>
<geneLocation type="plasmid" evidence="5">
    <name>RCS33_pI</name>
</geneLocation>
<reference evidence="3" key="2">
    <citation type="submission" date="2014-05" db="EMBL/GenBank/DDBJ databases">
        <authorList>
            <person name="Brouwer M.S.M."/>
            <person name="Bossers A."/>
            <person name="Harders F."/>
            <person name="Mevius D.J."/>
            <person name="Smith H.E."/>
        </authorList>
    </citation>
    <scope>NUCLEOTIDE SEQUENCE</scope>
    <source>
        <strain evidence="4">ESBL-12</strain>
        <strain evidence="3">ESBL117</strain>
        <plasmid evidence="3">pESBL-117</plasmid>
        <plasmid evidence="4">pESBL-12</plasmid>
    </source>
</reference>
<dbReference type="SMART" id="SM00738">
    <property type="entry name" value="NGN"/>
    <property type="match status" value="1"/>
</dbReference>
<evidence type="ECO:0000256" key="1">
    <source>
        <dbReference type="ARBA" id="ARBA00023163"/>
    </source>
</evidence>
<evidence type="ECO:0000313" key="3">
    <source>
        <dbReference type="EMBL" id="AIG72467.1"/>
    </source>
</evidence>
<dbReference type="EMBL" id="LT985283">
    <property type="protein sequence ID" value="SPE02632.1"/>
    <property type="molecule type" value="Genomic_DNA"/>
</dbReference>
<evidence type="ECO:0000313" key="5">
    <source>
        <dbReference type="EMBL" id="SPD97640.1"/>
    </source>
</evidence>
<evidence type="ECO:0000313" key="6">
    <source>
        <dbReference type="EMBL" id="SPE02632.1"/>
    </source>
</evidence>
<dbReference type="EMBL" id="LT985236">
    <property type="protein sequence ID" value="SPD97640.1"/>
    <property type="molecule type" value="Genomic_DNA"/>
</dbReference>
<dbReference type="InterPro" id="IPR036735">
    <property type="entry name" value="NGN_dom_sf"/>
</dbReference>
<evidence type="ECO:0000313" key="4">
    <source>
        <dbReference type="EMBL" id="AIG72574.1"/>
    </source>
</evidence>
<dbReference type="EMBL" id="CP008735">
    <property type="protein sequence ID" value="AIG72574.1"/>
    <property type="molecule type" value="Genomic_DNA"/>
</dbReference>
<dbReference type="EMBL" id="CP008734">
    <property type="protein sequence ID" value="AIG72467.1"/>
    <property type="molecule type" value="Genomic_DNA"/>
</dbReference>
<keyword evidence="3" id="KW-0614">Plasmid</keyword>
<reference evidence="6" key="3">
    <citation type="submission" date="2018-02" db="EMBL/GenBank/DDBJ databases">
        <authorList>
            <person name="Cohen D.B."/>
            <person name="Kent A.D."/>
        </authorList>
    </citation>
    <scope>NUCLEOTIDE SEQUENCE</scope>
    <source>
        <strain evidence="6">13942-1</strain>
    </source>
</reference>
<feature type="domain" description="NusG-like N-terminal" evidence="2">
    <location>
        <begin position="15"/>
        <end position="119"/>
    </location>
</feature>
<reference evidence="7 8" key="4">
    <citation type="submission" date="2018-02" db="EMBL/GenBank/DDBJ databases">
        <authorList>
            <person name="Cea G.-C."/>
            <person name="William W."/>
        </authorList>
    </citation>
    <scope>NUCLEOTIDE SEQUENCE [LARGE SCALE GENOMIC DNA]</scope>
    <source>
        <strain evidence="8">13942-1</strain>
        <strain evidence="5 7">641</strain>
        <plasmid evidence="7">rcs33_pi</plasmid>
        <plasmid evidence="5">RCS33_pI</plasmid>
        <plasmid evidence="8">rcs74_pi</plasmid>
    </source>
</reference>
<evidence type="ECO:0000259" key="2">
    <source>
        <dbReference type="SMART" id="SM00738"/>
    </source>
</evidence>
<geneLocation type="plasmid" evidence="3">
    <name>pESBL-117</name>
</geneLocation>
<dbReference type="GO" id="GO:0006354">
    <property type="term" value="P:DNA-templated transcription elongation"/>
    <property type="evidence" value="ECO:0007669"/>
    <property type="project" value="InterPro"/>
</dbReference>
<geneLocation type="plasmid" evidence="4">
    <name>pESBL-12</name>
</geneLocation>